<evidence type="ECO:0000256" key="1">
    <source>
        <dbReference type="ARBA" id="ARBA00023015"/>
    </source>
</evidence>
<dbReference type="GO" id="GO:0000976">
    <property type="term" value="F:transcription cis-regulatory region binding"/>
    <property type="evidence" value="ECO:0007669"/>
    <property type="project" value="TreeGrafter"/>
</dbReference>
<dbReference type="InterPro" id="IPR009057">
    <property type="entry name" value="Homeodomain-like_sf"/>
</dbReference>
<dbReference type="InterPro" id="IPR001647">
    <property type="entry name" value="HTH_TetR"/>
</dbReference>
<dbReference type="EMBL" id="RJKN01000004">
    <property type="protein sequence ID" value="ROP43244.1"/>
    <property type="molecule type" value="Genomic_DNA"/>
</dbReference>
<evidence type="ECO:0000256" key="3">
    <source>
        <dbReference type="ARBA" id="ARBA00023163"/>
    </source>
</evidence>
<dbReference type="GO" id="GO:0003700">
    <property type="term" value="F:DNA-binding transcription factor activity"/>
    <property type="evidence" value="ECO:0007669"/>
    <property type="project" value="TreeGrafter"/>
</dbReference>
<sequence>MSSTTTRAGAPAGRTARPSSASIDATIVDVAAGLFAAQGVDGTSLQQVADAVGYSKTGLLHRFPSKQALHDAATARAEEVLGAVIAELSAAAPDLGEELLRSVARHAVAHPGLVDLVVSRLSAVPPVEDRLHGLVVRVIEQLAADGTPRHRLRVVLALQLVVNAVAAQREGLLDLALPADELVDLAAHLSARVLHDAPSPA</sequence>
<evidence type="ECO:0000313" key="6">
    <source>
        <dbReference type="EMBL" id="ROP43244.1"/>
    </source>
</evidence>
<comment type="caution">
    <text evidence="6">The sequence shown here is derived from an EMBL/GenBank/DDBJ whole genome shotgun (WGS) entry which is preliminary data.</text>
</comment>
<reference evidence="6 7" key="1">
    <citation type="journal article" date="2015" name="Stand. Genomic Sci.">
        <title>Genomic Encyclopedia of Bacterial and Archaeal Type Strains, Phase III: the genomes of soil and plant-associated and newly described type strains.</title>
        <authorList>
            <person name="Whitman W.B."/>
            <person name="Woyke T."/>
            <person name="Klenk H.P."/>
            <person name="Zhou Y."/>
            <person name="Lilburn T.G."/>
            <person name="Beck B.J."/>
            <person name="De Vos P."/>
            <person name="Vandamme P."/>
            <person name="Eisen J.A."/>
            <person name="Garrity G."/>
            <person name="Hugenholtz P."/>
            <person name="Kyrpides N.C."/>
        </authorList>
    </citation>
    <scope>NUCLEOTIDE SEQUENCE [LARGE SCALE GENOMIC DNA]</scope>
    <source>
        <strain evidence="6 7">CECT 7306</strain>
    </source>
</reference>
<feature type="domain" description="HTH tetR-type" evidence="5">
    <location>
        <begin position="21"/>
        <end position="81"/>
    </location>
</feature>
<dbReference type="InterPro" id="IPR050109">
    <property type="entry name" value="HTH-type_TetR-like_transc_reg"/>
</dbReference>
<dbReference type="Pfam" id="PF00440">
    <property type="entry name" value="TetR_N"/>
    <property type="match status" value="1"/>
</dbReference>
<evidence type="ECO:0000313" key="7">
    <source>
        <dbReference type="Proteomes" id="UP000276232"/>
    </source>
</evidence>
<protein>
    <submittedName>
        <fullName evidence="6">TetR family transcriptional regulator</fullName>
    </submittedName>
</protein>
<organism evidence="6 7">
    <name type="scientific">Pseudokineococcus lusitanus</name>
    <dbReference type="NCBI Taxonomy" id="763993"/>
    <lineage>
        <taxon>Bacteria</taxon>
        <taxon>Bacillati</taxon>
        <taxon>Actinomycetota</taxon>
        <taxon>Actinomycetes</taxon>
        <taxon>Kineosporiales</taxon>
        <taxon>Kineosporiaceae</taxon>
        <taxon>Pseudokineococcus</taxon>
    </lineage>
</organism>
<dbReference type="InParanoid" id="A0A3N1HL70"/>
<evidence type="ECO:0000259" key="5">
    <source>
        <dbReference type="PROSITE" id="PS50977"/>
    </source>
</evidence>
<evidence type="ECO:0000256" key="4">
    <source>
        <dbReference type="PROSITE-ProRule" id="PRU00335"/>
    </source>
</evidence>
<name>A0A3N1HL70_9ACTN</name>
<dbReference type="Proteomes" id="UP000276232">
    <property type="component" value="Unassembled WGS sequence"/>
</dbReference>
<dbReference type="PROSITE" id="PS50977">
    <property type="entry name" value="HTH_TETR_2"/>
    <property type="match status" value="1"/>
</dbReference>
<keyword evidence="1" id="KW-0805">Transcription regulation</keyword>
<dbReference type="PANTHER" id="PTHR30055">
    <property type="entry name" value="HTH-TYPE TRANSCRIPTIONAL REGULATOR RUTR"/>
    <property type="match status" value="1"/>
</dbReference>
<dbReference type="Gene3D" id="1.10.357.10">
    <property type="entry name" value="Tetracycline Repressor, domain 2"/>
    <property type="match status" value="1"/>
</dbReference>
<dbReference type="AlphaFoldDB" id="A0A3N1HL70"/>
<keyword evidence="7" id="KW-1185">Reference proteome</keyword>
<accession>A0A3N1HL70</accession>
<dbReference type="OrthoDB" id="3186364at2"/>
<proteinExistence type="predicted"/>
<keyword evidence="3" id="KW-0804">Transcription</keyword>
<keyword evidence="2 4" id="KW-0238">DNA-binding</keyword>
<dbReference type="RefSeq" id="WP_158674255.1">
    <property type="nucleotide sequence ID" value="NZ_RJKN01000004.1"/>
</dbReference>
<dbReference type="SUPFAM" id="SSF46689">
    <property type="entry name" value="Homeodomain-like"/>
    <property type="match status" value="1"/>
</dbReference>
<gene>
    <name evidence="6" type="ORF">EDC03_1842</name>
</gene>
<evidence type="ECO:0000256" key="2">
    <source>
        <dbReference type="ARBA" id="ARBA00023125"/>
    </source>
</evidence>
<feature type="DNA-binding region" description="H-T-H motif" evidence="4">
    <location>
        <begin position="44"/>
        <end position="63"/>
    </location>
</feature>
<dbReference type="PANTHER" id="PTHR30055:SF234">
    <property type="entry name" value="HTH-TYPE TRANSCRIPTIONAL REGULATOR BETI"/>
    <property type="match status" value="1"/>
</dbReference>